<gene>
    <name evidence="2" type="primary">Cnig_chr_X.g24013</name>
    <name evidence="2" type="ORF">B9Z55_024013</name>
</gene>
<dbReference type="EMBL" id="PDUG01000006">
    <property type="protein sequence ID" value="PIC17956.1"/>
    <property type="molecule type" value="Genomic_DNA"/>
</dbReference>
<sequence>MNIFQTVWLHPPPRQHQQALPHPPVEMERFRNFQNPKAGRLHLLNLMESNANKEELMLKLQEYLRNPLVAEVHEAHCEELGLSTSFFHQQSPGPSTSGTLSSGQPTLPAPLAVPEGNGTKVITDGRWK</sequence>
<dbReference type="AlphaFoldDB" id="A0A2G5ST14"/>
<protein>
    <submittedName>
        <fullName evidence="2">Uncharacterized protein</fullName>
    </submittedName>
</protein>
<evidence type="ECO:0000313" key="3">
    <source>
        <dbReference type="Proteomes" id="UP000230233"/>
    </source>
</evidence>
<proteinExistence type="predicted"/>
<evidence type="ECO:0000256" key="1">
    <source>
        <dbReference type="SAM" id="MobiDB-lite"/>
    </source>
</evidence>
<feature type="compositionally biased region" description="Low complexity" evidence="1">
    <location>
        <begin position="90"/>
        <end position="106"/>
    </location>
</feature>
<accession>A0A2G5ST14</accession>
<feature type="region of interest" description="Disordered" evidence="1">
    <location>
        <begin position="86"/>
        <end position="128"/>
    </location>
</feature>
<organism evidence="2 3">
    <name type="scientific">Caenorhabditis nigoni</name>
    <dbReference type="NCBI Taxonomy" id="1611254"/>
    <lineage>
        <taxon>Eukaryota</taxon>
        <taxon>Metazoa</taxon>
        <taxon>Ecdysozoa</taxon>
        <taxon>Nematoda</taxon>
        <taxon>Chromadorea</taxon>
        <taxon>Rhabditida</taxon>
        <taxon>Rhabditina</taxon>
        <taxon>Rhabditomorpha</taxon>
        <taxon>Rhabditoidea</taxon>
        <taxon>Rhabditidae</taxon>
        <taxon>Peloderinae</taxon>
        <taxon>Caenorhabditis</taxon>
    </lineage>
</organism>
<dbReference type="Proteomes" id="UP000230233">
    <property type="component" value="Chromosome X"/>
</dbReference>
<reference evidence="3" key="1">
    <citation type="submission" date="2017-10" db="EMBL/GenBank/DDBJ databases">
        <title>Rapid genome shrinkage in a self-fertile nematode reveals novel sperm competition proteins.</title>
        <authorList>
            <person name="Yin D."/>
            <person name="Schwarz E.M."/>
            <person name="Thomas C.G."/>
            <person name="Felde R.L."/>
            <person name="Korf I.F."/>
            <person name="Cutter A.D."/>
            <person name="Schartner C.M."/>
            <person name="Ralston E.J."/>
            <person name="Meyer B.J."/>
            <person name="Haag E.S."/>
        </authorList>
    </citation>
    <scope>NUCLEOTIDE SEQUENCE [LARGE SCALE GENOMIC DNA]</scope>
    <source>
        <strain evidence="3">JU1422</strain>
    </source>
</reference>
<evidence type="ECO:0000313" key="2">
    <source>
        <dbReference type="EMBL" id="PIC17956.1"/>
    </source>
</evidence>
<name>A0A2G5ST14_9PELO</name>
<keyword evidence="3" id="KW-1185">Reference proteome</keyword>
<comment type="caution">
    <text evidence="2">The sequence shown here is derived from an EMBL/GenBank/DDBJ whole genome shotgun (WGS) entry which is preliminary data.</text>
</comment>